<dbReference type="EMBL" id="UZAH01028548">
    <property type="protein sequence ID" value="VDP00877.1"/>
    <property type="molecule type" value="Genomic_DNA"/>
</dbReference>
<accession>A0A3P7ZG08</accession>
<protein>
    <submittedName>
        <fullName evidence="6">EGF-like domain-containing protein</fullName>
    </submittedName>
</protein>
<feature type="disulfide bond" evidence="1">
    <location>
        <begin position="121"/>
        <end position="130"/>
    </location>
</feature>
<comment type="caution">
    <text evidence="1">Lacks conserved residue(s) required for the propagation of feature annotation.</text>
</comment>
<evidence type="ECO:0000259" key="2">
    <source>
        <dbReference type="PROSITE" id="PS50026"/>
    </source>
</evidence>
<reference evidence="6" key="2">
    <citation type="submission" date="2019-09" db="UniProtKB">
        <authorList>
            <consortium name="WormBaseParasite"/>
        </authorList>
    </citation>
    <scope>IDENTIFICATION</scope>
</reference>
<evidence type="ECO:0000259" key="3">
    <source>
        <dbReference type="PROSITE" id="PS50836"/>
    </source>
</evidence>
<feature type="non-terminal residue" evidence="4">
    <location>
        <position position="1"/>
    </location>
</feature>
<dbReference type="PANTHER" id="PTHR46901:SF2">
    <property type="entry name" value="GH04942P"/>
    <property type="match status" value="1"/>
</dbReference>
<evidence type="ECO:0000313" key="5">
    <source>
        <dbReference type="Proteomes" id="UP000050761"/>
    </source>
</evidence>
<feature type="domain" description="EGF-like" evidence="2">
    <location>
        <begin position="91"/>
        <end position="131"/>
    </location>
</feature>
<keyword evidence="1" id="KW-0245">EGF-like domain</keyword>
<reference evidence="4 5" key="1">
    <citation type="submission" date="2018-11" db="EMBL/GenBank/DDBJ databases">
        <authorList>
            <consortium name="Pathogen Informatics"/>
        </authorList>
    </citation>
    <scope>NUCLEOTIDE SEQUENCE [LARGE SCALE GENOMIC DNA]</scope>
</reference>
<dbReference type="AlphaFoldDB" id="A0A3P7ZG08"/>
<dbReference type="PROSITE" id="PS00022">
    <property type="entry name" value="EGF_1"/>
    <property type="match status" value="1"/>
</dbReference>
<dbReference type="WBParaSite" id="HPBE_0001481401-mRNA-1">
    <property type="protein sequence ID" value="HPBE_0001481401-mRNA-1"/>
    <property type="gene ID" value="HPBE_0001481401"/>
</dbReference>
<evidence type="ECO:0000313" key="4">
    <source>
        <dbReference type="EMBL" id="VDP00877.1"/>
    </source>
</evidence>
<organism evidence="4">
    <name type="scientific">Heligmosomoides polygyrus</name>
    <name type="common">Parasitic roundworm</name>
    <dbReference type="NCBI Taxonomy" id="6339"/>
    <lineage>
        <taxon>Eukaryota</taxon>
        <taxon>Metazoa</taxon>
        <taxon>Ecdysozoa</taxon>
        <taxon>Nematoda</taxon>
        <taxon>Chromadorea</taxon>
        <taxon>Rhabditida</taxon>
        <taxon>Rhabditina</taxon>
        <taxon>Rhabditomorpha</taxon>
        <taxon>Strongyloidea</taxon>
        <taxon>Heligmosomidae</taxon>
        <taxon>Heligmosomoides</taxon>
    </lineage>
</organism>
<dbReference type="Pfam" id="PF23106">
    <property type="entry name" value="EGF_Teneurin"/>
    <property type="match status" value="1"/>
</dbReference>
<evidence type="ECO:0000256" key="1">
    <source>
        <dbReference type="PROSITE-ProRule" id="PRU00076"/>
    </source>
</evidence>
<proteinExistence type="predicted"/>
<feature type="domain" description="DOMON" evidence="3">
    <location>
        <begin position="195"/>
        <end position="333"/>
    </location>
</feature>
<dbReference type="Pfam" id="PF03351">
    <property type="entry name" value="DOMON"/>
    <property type="match status" value="1"/>
</dbReference>
<dbReference type="Proteomes" id="UP000050761">
    <property type="component" value="Unassembled WGS sequence"/>
</dbReference>
<name>A0A3P7ZG08_HELPZ</name>
<dbReference type="PROSITE" id="PS50026">
    <property type="entry name" value="EGF_3"/>
    <property type="match status" value="1"/>
</dbReference>
<dbReference type="Gene3D" id="2.10.25.10">
    <property type="entry name" value="Laminin"/>
    <property type="match status" value="2"/>
</dbReference>
<gene>
    <name evidence="4" type="ORF">HPBE_LOCUS14815</name>
</gene>
<dbReference type="PROSITE" id="PS50836">
    <property type="entry name" value="DOMON"/>
    <property type="match status" value="1"/>
</dbReference>
<keyword evidence="5" id="KW-1185">Reference proteome</keyword>
<dbReference type="PANTHER" id="PTHR46901">
    <property type="entry name" value="GH04942P"/>
    <property type="match status" value="1"/>
</dbReference>
<dbReference type="InterPro" id="IPR005018">
    <property type="entry name" value="DOMON_domain"/>
</dbReference>
<dbReference type="CDD" id="cd00054">
    <property type="entry name" value="EGF_CA"/>
    <property type="match status" value="1"/>
</dbReference>
<dbReference type="SUPFAM" id="SSF57196">
    <property type="entry name" value="EGF/Laminin"/>
    <property type="match status" value="1"/>
</dbReference>
<dbReference type="InterPro" id="IPR000742">
    <property type="entry name" value="EGF"/>
</dbReference>
<dbReference type="PROSITE" id="PS01186">
    <property type="entry name" value="EGF_2"/>
    <property type="match status" value="1"/>
</dbReference>
<dbReference type="OrthoDB" id="5844260at2759"/>
<sequence>SSGSFRIIHIAVCSTAPYKCFITTTGCSWRRCCLPHATDTRFMVRISLTVVSLLSFITNVPSEDDKCSGHGTFVNNRCVCEHGYKGDICQYRTNCHHDEDCLNGGKCVEEPNSIAAASCYCSYGFFGKNCEQKFISGYEYGDDNCFSYSTINEKSYAMYGMFDPNCYNKEKLSDNDFVYFRKGDVEVIMDYASSSWISLGWRPEGLDKSCRLFPDLEGELFADVAQEGPRPVMPRNNGLREEPLRAPLHAMDCIDVVIGAVRDGRTRVQDSYSRDRSTPLEDFWYEGEMSLVAVAGRELDGRTIVMFRRPIQEIEPTDHPLGPGRMFVVWAKGQQQDAYAHGAPSALERSNSKAPFYTDDILKYHGSDFVMSPQINTLGEVWVKRIPSLMVNNDPLDLFGISLPFRYEHIIFQKYEAYVPPGFTL</sequence>
<dbReference type="CDD" id="cd09631">
    <property type="entry name" value="DOMON_DOH"/>
    <property type="match status" value="1"/>
</dbReference>
<evidence type="ECO:0000313" key="6">
    <source>
        <dbReference type="WBParaSite" id="HPBE_0001481401-mRNA-1"/>
    </source>
</evidence>
<dbReference type="InterPro" id="IPR045266">
    <property type="entry name" value="DOH_DOMON"/>
</dbReference>
<keyword evidence="1" id="KW-1015">Disulfide bond</keyword>